<feature type="region of interest" description="Disordered" evidence="1">
    <location>
        <begin position="1"/>
        <end position="97"/>
    </location>
</feature>
<feature type="region of interest" description="Disordered" evidence="1">
    <location>
        <begin position="161"/>
        <end position="242"/>
    </location>
</feature>
<dbReference type="InterPro" id="IPR018247">
    <property type="entry name" value="EF_Hand_1_Ca_BS"/>
</dbReference>
<feature type="compositionally biased region" description="Low complexity" evidence="1">
    <location>
        <begin position="161"/>
        <end position="173"/>
    </location>
</feature>
<feature type="compositionally biased region" description="Low complexity" evidence="1">
    <location>
        <begin position="460"/>
        <end position="497"/>
    </location>
</feature>
<evidence type="ECO:0000256" key="1">
    <source>
        <dbReference type="SAM" id="MobiDB-lite"/>
    </source>
</evidence>
<feature type="region of interest" description="Disordered" evidence="1">
    <location>
        <begin position="459"/>
        <end position="530"/>
    </location>
</feature>
<proteinExistence type="predicted"/>
<feature type="region of interest" description="Disordered" evidence="1">
    <location>
        <begin position="1104"/>
        <end position="1221"/>
    </location>
</feature>
<feature type="region of interest" description="Disordered" evidence="1">
    <location>
        <begin position="1318"/>
        <end position="1337"/>
    </location>
</feature>
<feature type="compositionally biased region" description="Pro residues" evidence="1">
    <location>
        <begin position="555"/>
        <end position="613"/>
    </location>
</feature>
<evidence type="ECO:0000256" key="2">
    <source>
        <dbReference type="SAM" id="Phobius"/>
    </source>
</evidence>
<dbReference type="PROSITE" id="PS50222">
    <property type="entry name" value="EF_HAND_2"/>
    <property type="match status" value="1"/>
</dbReference>
<accession>A0ABQ5S612</accession>
<dbReference type="Proteomes" id="UP001165090">
    <property type="component" value="Unassembled WGS sequence"/>
</dbReference>
<reference evidence="4 5" key="1">
    <citation type="journal article" date="2023" name="IScience">
        <title>Expanded male sex-determining region conserved during the evolution of homothallism in the green alga Volvox.</title>
        <authorList>
            <person name="Yamamoto K."/>
            <person name="Matsuzaki R."/>
            <person name="Mahakham W."/>
            <person name="Heman W."/>
            <person name="Sekimoto H."/>
            <person name="Kawachi M."/>
            <person name="Minakuchi Y."/>
            <person name="Toyoda A."/>
            <person name="Nozaki H."/>
        </authorList>
    </citation>
    <scope>NUCLEOTIDE SEQUENCE [LARGE SCALE GENOMIC DNA]</scope>
    <source>
        <strain evidence="4 5">NIES-4468</strain>
    </source>
</reference>
<dbReference type="InterPro" id="IPR002048">
    <property type="entry name" value="EF_hand_dom"/>
</dbReference>
<feature type="transmembrane region" description="Helical" evidence="2">
    <location>
        <begin position="303"/>
        <end position="328"/>
    </location>
</feature>
<keyword evidence="5" id="KW-1185">Reference proteome</keyword>
<dbReference type="PROSITE" id="PS00018">
    <property type="entry name" value="EF_HAND_1"/>
    <property type="match status" value="1"/>
</dbReference>
<feature type="compositionally biased region" description="Pro residues" evidence="1">
    <location>
        <begin position="391"/>
        <end position="415"/>
    </location>
</feature>
<feature type="compositionally biased region" description="Gly residues" evidence="1">
    <location>
        <begin position="174"/>
        <end position="186"/>
    </location>
</feature>
<sequence length="1530" mass="159383">MPFLRHDSRTRVVPTDLYAVSAAADEGRDGTDETQQQQQQQQQGRSSRAAVNDGDNAGRKSSYSAVAPPAAAPAAAADAPAAAAAPAAPAAKPASTTSAATAVPATAAPATPAVPATAAPATPAVPATAAPATPAVSAPAAPATPASPVTAATPTASPAITVIAPPDAPASPGSGAGFGGSGGAGGNINEATDSGGSGNHHHHHHHHPTPVPRGAGGDGGDGGAPSAAGAGRGGNTKEPHADHDVKVAKVKAMLKNPKSTKPADVLRELDKNGDGKLNMEEVADLLDLVVGLREQSAFFKTMVIVQAIALLILLLALAGMAAAIVYFAKDTKISGSTLVNKHTGEPVLVYSADFFVTSSGVLVSRDLSSTSSTAGATSSTAGLLITNAAAQPPPPFSRPPPPANSAATPSPPPGPSSSGGRSRRSLFEELMYPDERDQAGAGGNTLSSSLSSHMHLRHVGANNTNNGAAGRNDQQQQPDLQQQRGSTSSSESATTAAYGEDHLTSSSSLASTGPFDDGGDGDDGTVKSPILKRSKVRNFFRSRGLQSLLQQQQALPPPQQQKTLPNPPPAPVSPSPSSPSVPPGASSTPPPSSPSAPPSPPPPRPPPPHPATPPVGTLTCTGATAAADDRCTDANSSTSSTGTANATSEFLAALGGGVPQGGAPLSTAASTVPMGLHSALPMSVLKELKHIQINTSTTGAEVNLLVLAVAKMPAPLEQGAYASCEVVRIVTYVGSIILHGSMLEFGQGSSVGDIFQDAGFSVTGGGPRRTLNGTYGVIGFFNIIKGVEITNLPPSDPKPTIAPIYQMKMRIYDQCYSEGTTSSSDDVGVDSCVDPDTGLDRPGTVMVQGVRFMTTLQTVFRQHDLVLTTSEFPNHGPNLIRKELVNETSGDVFVWQDIMQGTRVTHCEFLDGAAEERVMFRSLSRDAIASFTFLGYEMKLGVRARHFRLVTRQPILREKNASESSINRGALYDVKLVDMDLWDTADNGELCSIVRNNYPVAFEMVHPVGGFTKIHVISFQAVITQPTPVFALPSNFDDTNSPMGCPGPRFTKVPIMTSPYGPIWQPPPVDQLDSLFSLYTKLTADTNSESDDAFLGLMMASNQSYPPELPPPSIPPSPPSPEPFLPPSPPPFPPGSPSPPSPLPPSPAPKPPPSPPFPPSPPRPPRPPPSPPPPSPPPPVPSPPPHPLPSTPSLPPPPTPPPSPPSPPSGSPGASSGNSNSTRRRILASSIMDFMSSSSPDGSVIEAMVPIEEFNEMLKPVLRSARLNGHGDVIQELLGVSSSSSVSQRSTVLHRAGDESNNPNLDLDLDRDEDVVGNNTQNKQEQKQQQQGLRGSSRNLLRRPRNYTLSEVCGVSFSSDLLDTNFIYSIDCGAPLSWLPSVEVHGSIAVQLILIRQMNIVTMRTCQVSGCLNISIDVHELLGTTIGASKALGWLTTHGVPSSVSLDGACAAYDRVDRVGVMSSSWKLPNSLLTWAQWQARLETNFESCFALNTASVVIQYRSWCGWSFCTKTLYEVQLTRGSSCPPHGP</sequence>
<evidence type="ECO:0000313" key="4">
    <source>
        <dbReference type="EMBL" id="GLI65126.1"/>
    </source>
</evidence>
<dbReference type="EMBL" id="BSDZ01000022">
    <property type="protein sequence ID" value="GLI65126.1"/>
    <property type="molecule type" value="Genomic_DNA"/>
</dbReference>
<feature type="compositionally biased region" description="Basic and acidic residues" evidence="1">
    <location>
        <begin position="1"/>
        <end position="10"/>
    </location>
</feature>
<feature type="compositionally biased region" description="Pro residues" evidence="1">
    <location>
        <begin position="1107"/>
        <end position="1210"/>
    </location>
</feature>
<feature type="compositionally biased region" description="Low complexity" evidence="1">
    <location>
        <begin position="64"/>
        <end position="97"/>
    </location>
</feature>
<protein>
    <recommendedName>
        <fullName evidence="3">EF-hand domain-containing protein</fullName>
    </recommendedName>
</protein>
<keyword evidence="2" id="KW-1133">Transmembrane helix</keyword>
<feature type="compositionally biased region" description="Gly residues" evidence="1">
    <location>
        <begin position="214"/>
        <end position="223"/>
    </location>
</feature>
<comment type="caution">
    <text evidence="4">The sequence shown here is derived from an EMBL/GenBank/DDBJ whole genome shotgun (WGS) entry which is preliminary data.</text>
</comment>
<feature type="region of interest" description="Disordered" evidence="1">
    <location>
        <begin position="388"/>
        <end position="423"/>
    </location>
</feature>
<evidence type="ECO:0000313" key="5">
    <source>
        <dbReference type="Proteomes" id="UP001165090"/>
    </source>
</evidence>
<keyword evidence="2" id="KW-0472">Membrane</keyword>
<feature type="region of interest" description="Disordered" evidence="1">
    <location>
        <begin position="1284"/>
        <end position="1312"/>
    </location>
</feature>
<feature type="region of interest" description="Disordered" evidence="1">
    <location>
        <begin position="550"/>
        <end position="620"/>
    </location>
</feature>
<feature type="compositionally biased region" description="Basic residues" evidence="1">
    <location>
        <begin position="199"/>
        <end position="208"/>
    </location>
</feature>
<evidence type="ECO:0000259" key="3">
    <source>
        <dbReference type="PROSITE" id="PS50222"/>
    </source>
</evidence>
<gene>
    <name evidence="4" type="ORF">VaNZ11_008579</name>
</gene>
<keyword evidence="2" id="KW-0812">Transmembrane</keyword>
<organism evidence="4 5">
    <name type="scientific">Volvox africanus</name>
    <dbReference type="NCBI Taxonomy" id="51714"/>
    <lineage>
        <taxon>Eukaryota</taxon>
        <taxon>Viridiplantae</taxon>
        <taxon>Chlorophyta</taxon>
        <taxon>core chlorophytes</taxon>
        <taxon>Chlorophyceae</taxon>
        <taxon>CS clade</taxon>
        <taxon>Chlamydomonadales</taxon>
        <taxon>Volvocaceae</taxon>
        <taxon>Volvox</taxon>
    </lineage>
</organism>
<name>A0ABQ5S612_9CHLO</name>
<feature type="domain" description="EF-hand" evidence="3">
    <location>
        <begin position="257"/>
        <end position="292"/>
    </location>
</feature>